<protein>
    <submittedName>
        <fullName evidence="2">Uncharacterized protein</fullName>
    </submittedName>
</protein>
<feature type="region of interest" description="Disordered" evidence="1">
    <location>
        <begin position="69"/>
        <end position="99"/>
    </location>
</feature>
<evidence type="ECO:0000313" key="2">
    <source>
        <dbReference type="EMBL" id="SVB77173.1"/>
    </source>
</evidence>
<name>A0A382GRH0_9ZZZZ</name>
<organism evidence="2">
    <name type="scientific">marine metagenome</name>
    <dbReference type="NCBI Taxonomy" id="408172"/>
    <lineage>
        <taxon>unclassified sequences</taxon>
        <taxon>metagenomes</taxon>
        <taxon>ecological metagenomes</taxon>
    </lineage>
</organism>
<evidence type="ECO:0000256" key="1">
    <source>
        <dbReference type="SAM" id="MobiDB-lite"/>
    </source>
</evidence>
<proteinExistence type="predicted"/>
<feature type="compositionally biased region" description="Basic and acidic residues" evidence="1">
    <location>
        <begin position="87"/>
        <end position="99"/>
    </location>
</feature>
<reference evidence="2" key="1">
    <citation type="submission" date="2018-05" db="EMBL/GenBank/DDBJ databases">
        <authorList>
            <person name="Lanie J.A."/>
            <person name="Ng W.-L."/>
            <person name="Kazmierczak K.M."/>
            <person name="Andrzejewski T.M."/>
            <person name="Davidsen T.M."/>
            <person name="Wayne K.J."/>
            <person name="Tettelin H."/>
            <person name="Glass J.I."/>
            <person name="Rusch D."/>
            <person name="Podicherti R."/>
            <person name="Tsui H.-C.T."/>
            <person name="Winkler M.E."/>
        </authorList>
    </citation>
    <scope>NUCLEOTIDE SEQUENCE</scope>
</reference>
<gene>
    <name evidence="2" type="ORF">METZ01_LOCUS230027</name>
</gene>
<dbReference type="EMBL" id="UINC01056760">
    <property type="protein sequence ID" value="SVB77173.1"/>
    <property type="molecule type" value="Genomic_DNA"/>
</dbReference>
<sequence>MQGDGGDEGDRTPYLNAASVALYQMSYVPMCSNFAVQEFPADKFQFKKSDLGKFYQGLEAWCEKVLSDGVPKGSRTPVAAVKGRSPRPLDDGDKQPTIL</sequence>
<dbReference type="AlphaFoldDB" id="A0A382GRH0"/>
<accession>A0A382GRH0</accession>